<protein>
    <submittedName>
        <fullName evidence="2">Uncharacterized protein</fullName>
    </submittedName>
</protein>
<dbReference type="OrthoDB" id="7491548at2759"/>
<feature type="compositionally biased region" description="Polar residues" evidence="1">
    <location>
        <begin position="41"/>
        <end position="65"/>
    </location>
</feature>
<name>A0A226DFY6_FOLCA</name>
<organism evidence="2 3">
    <name type="scientific">Folsomia candida</name>
    <name type="common">Springtail</name>
    <dbReference type="NCBI Taxonomy" id="158441"/>
    <lineage>
        <taxon>Eukaryota</taxon>
        <taxon>Metazoa</taxon>
        <taxon>Ecdysozoa</taxon>
        <taxon>Arthropoda</taxon>
        <taxon>Hexapoda</taxon>
        <taxon>Collembola</taxon>
        <taxon>Entomobryomorpha</taxon>
        <taxon>Isotomoidea</taxon>
        <taxon>Isotomidae</taxon>
        <taxon>Proisotominae</taxon>
        <taxon>Folsomia</taxon>
    </lineage>
</organism>
<evidence type="ECO:0000313" key="3">
    <source>
        <dbReference type="Proteomes" id="UP000198287"/>
    </source>
</evidence>
<comment type="caution">
    <text evidence="2">The sequence shown here is derived from an EMBL/GenBank/DDBJ whole genome shotgun (WGS) entry which is preliminary data.</text>
</comment>
<dbReference type="Proteomes" id="UP000198287">
    <property type="component" value="Unassembled WGS sequence"/>
</dbReference>
<sequence length="166" mass="18300">MNGWLGVIHFKAFHCSEDRKENLEEDASDNLVIDEDVRSPESGNSNSRCGSMSPTNNTSTATTVGIGNGETEESDPLRINSVDSPSSPQSDKMTIDEEGGRDLLSAPPRSSFQGFGGSISSRGAKDVCRKPENIVRFGIMNKQDEHCSRWRPKLKLLFFRDKGTFN</sequence>
<proteinExistence type="predicted"/>
<feature type="compositionally biased region" description="Low complexity" evidence="1">
    <location>
        <begin position="109"/>
        <end position="122"/>
    </location>
</feature>
<accession>A0A226DFY6</accession>
<evidence type="ECO:0000256" key="1">
    <source>
        <dbReference type="SAM" id="MobiDB-lite"/>
    </source>
</evidence>
<gene>
    <name evidence="2" type="ORF">Fcan01_21567</name>
</gene>
<feature type="compositionally biased region" description="Acidic residues" evidence="1">
    <location>
        <begin position="23"/>
        <end position="34"/>
    </location>
</feature>
<keyword evidence="3" id="KW-1185">Reference proteome</keyword>
<evidence type="ECO:0000313" key="2">
    <source>
        <dbReference type="EMBL" id="OXA43607.1"/>
    </source>
</evidence>
<dbReference type="EMBL" id="LNIX01000021">
    <property type="protein sequence ID" value="OXA43607.1"/>
    <property type="molecule type" value="Genomic_DNA"/>
</dbReference>
<dbReference type="AlphaFoldDB" id="A0A226DFY6"/>
<feature type="region of interest" description="Disordered" evidence="1">
    <location>
        <begin position="18"/>
        <end position="125"/>
    </location>
</feature>
<reference evidence="2 3" key="1">
    <citation type="submission" date="2015-12" db="EMBL/GenBank/DDBJ databases">
        <title>The genome of Folsomia candida.</title>
        <authorList>
            <person name="Faddeeva A."/>
            <person name="Derks M.F."/>
            <person name="Anvar Y."/>
            <person name="Smit S."/>
            <person name="Van Straalen N."/>
            <person name="Roelofs D."/>
        </authorList>
    </citation>
    <scope>NUCLEOTIDE SEQUENCE [LARGE SCALE GENOMIC DNA]</scope>
    <source>
        <strain evidence="2 3">VU population</strain>
        <tissue evidence="2">Whole body</tissue>
    </source>
</reference>
<feature type="compositionally biased region" description="Polar residues" evidence="1">
    <location>
        <begin position="81"/>
        <end position="92"/>
    </location>
</feature>